<reference evidence="1" key="1">
    <citation type="submission" date="2021-06" db="EMBL/GenBank/DDBJ databases">
        <authorList>
            <person name="Kallberg Y."/>
            <person name="Tangrot J."/>
            <person name="Rosling A."/>
        </authorList>
    </citation>
    <scope>NUCLEOTIDE SEQUENCE</scope>
    <source>
        <strain evidence="1">IN212</strain>
    </source>
</reference>
<dbReference type="AlphaFoldDB" id="A0A9N9DCD7"/>
<sequence>MERKRGDKISFYRQKRNLLKNYLENGTITARKYLGLKKDLLDEIKESLRAEMVKDTSDQDESLRAE</sequence>
<dbReference type="EMBL" id="CAJVPZ010011742">
    <property type="protein sequence ID" value="CAG8633167.1"/>
    <property type="molecule type" value="Genomic_DNA"/>
</dbReference>
<organism evidence="1 2">
    <name type="scientific">Racocetra fulgida</name>
    <dbReference type="NCBI Taxonomy" id="60492"/>
    <lineage>
        <taxon>Eukaryota</taxon>
        <taxon>Fungi</taxon>
        <taxon>Fungi incertae sedis</taxon>
        <taxon>Mucoromycota</taxon>
        <taxon>Glomeromycotina</taxon>
        <taxon>Glomeromycetes</taxon>
        <taxon>Diversisporales</taxon>
        <taxon>Gigasporaceae</taxon>
        <taxon>Racocetra</taxon>
    </lineage>
</organism>
<dbReference type="Proteomes" id="UP000789396">
    <property type="component" value="Unassembled WGS sequence"/>
</dbReference>
<comment type="caution">
    <text evidence="1">The sequence shown here is derived from an EMBL/GenBank/DDBJ whole genome shotgun (WGS) entry which is preliminary data.</text>
</comment>
<name>A0A9N9DCD7_9GLOM</name>
<evidence type="ECO:0000313" key="1">
    <source>
        <dbReference type="EMBL" id="CAG8633167.1"/>
    </source>
</evidence>
<protein>
    <submittedName>
        <fullName evidence="1">7450_t:CDS:1</fullName>
    </submittedName>
</protein>
<feature type="non-terminal residue" evidence="1">
    <location>
        <position position="66"/>
    </location>
</feature>
<proteinExistence type="predicted"/>
<accession>A0A9N9DCD7</accession>
<evidence type="ECO:0000313" key="2">
    <source>
        <dbReference type="Proteomes" id="UP000789396"/>
    </source>
</evidence>
<gene>
    <name evidence="1" type="ORF">RFULGI_LOCUS7795</name>
</gene>
<keyword evidence="2" id="KW-1185">Reference proteome</keyword>